<dbReference type="RefSeq" id="XP_049124243.1">
    <property type="nucleotide sequence ID" value="XM_049268286.1"/>
</dbReference>
<dbReference type="AlphaFoldDB" id="A0AA37L4S1"/>
<reference evidence="2 3" key="1">
    <citation type="submission" date="2022-03" db="EMBL/GenBank/DDBJ databases">
        <title>Genome data of Colletotrichum spp.</title>
        <authorList>
            <person name="Utami Y.D."/>
            <person name="Hiruma K."/>
        </authorList>
    </citation>
    <scope>NUCLEOTIDE SEQUENCE [LARGE SCALE GENOMIC DNA]</scope>
    <source>
        <strain evidence="2 3">MAFF 239500</strain>
    </source>
</reference>
<feature type="region of interest" description="Disordered" evidence="1">
    <location>
        <begin position="752"/>
        <end position="772"/>
    </location>
</feature>
<evidence type="ECO:0000313" key="2">
    <source>
        <dbReference type="EMBL" id="GKT41893.1"/>
    </source>
</evidence>
<proteinExistence type="predicted"/>
<feature type="region of interest" description="Disordered" evidence="1">
    <location>
        <begin position="186"/>
        <end position="221"/>
    </location>
</feature>
<evidence type="ECO:0000256" key="1">
    <source>
        <dbReference type="SAM" id="MobiDB-lite"/>
    </source>
</evidence>
<gene>
    <name evidence="2" type="ORF">ColSpa_02074</name>
</gene>
<feature type="compositionally biased region" description="Acidic residues" evidence="1">
    <location>
        <begin position="754"/>
        <end position="769"/>
    </location>
</feature>
<name>A0AA37L4S1_9PEZI</name>
<protein>
    <submittedName>
        <fullName evidence="2">Uncharacterized protein</fullName>
    </submittedName>
</protein>
<dbReference type="EMBL" id="BQXU01000004">
    <property type="protein sequence ID" value="GKT41893.1"/>
    <property type="molecule type" value="Genomic_DNA"/>
</dbReference>
<comment type="caution">
    <text evidence="2">The sequence shown here is derived from an EMBL/GenBank/DDBJ whole genome shotgun (WGS) entry which is preliminary data.</text>
</comment>
<dbReference type="GeneID" id="73322876"/>
<feature type="region of interest" description="Disordered" evidence="1">
    <location>
        <begin position="915"/>
        <end position="942"/>
    </location>
</feature>
<sequence>MGVLWPSLGRWTSRRDQSSEDSLEPLRNIPAGRATTTTVCYSQKDGKHHAPSSHFTPYDETSSSSSAPTDENEGQPPTGAFEVRAQGVKETEALLGGESSHALLALLQRQKEAERRLRSEWNEAHSHYWTRAISFAWNRWQEKTASQQKQQRCYDHENHRHHHYHQSCKDAYPKEECDETKEVNSYQHEEDSQLLDRGAHGANARHRSETQRKSMAGTAEMGTERVPRLPCLCFSEFGMVLEEAGGSSVLIAKHEEDVEAGESSDESPTSKENTLSCLDDVHDEKGCGQECPERPTRGGLDMYRPTADEFEGWQMDEELEAPHGMSYGIPRPATGLGWYDDELSTTPTVDHFDSQLNKHFSGRSTDTIALEPRHLPVRKDSLQNSPLASSFSQASSLVEVGDTTVIGDRNSSEPTPSMGTVIDNTNNFLQSDTEDDDWLGPKPVEWGSVLYDNVECSCNPLLDDREAVSPTSSRFSPISSEEEEIDDLFDIYATSSDRDPLASTASVQESDLPPYPPYHPSALAPLLAIARGLSLPPTTSFPDIQEHLARNANILRYLVLHCIPSPSTNPIEHATDLVEPILPPPLSPHPSFAQNYPQHPRRREYTCLLQAIRSVRWSADAINDMLAVIDFNPPPPGRGRPSTALPMFRKLRAADAQRKGCLTSAQLHTLHCHGVSLLDVLQMNDISKVVSCGLGGRLVEAAESGALGIARECNLLDEEGALLELLADPDDSKSPGSDKRWAVGQGSRLRNCVDIDENEGEEADDESEGYDEKSFVESFVQDGDGGHGVDDMPYTVSPLSPDATPGEHSWDQQEISPLTTSYRIQAPETLFHEVRTLSSTQQCQTDETTPDQGRISLKRTHRLRTCGDRRGVLVDEETAKSPEMRHFFHEIGAAPVIIDSDVSEDLAVQELIGKDGFGSKDSQNAPGNRTSWGVDLGGMLTE</sequence>
<feature type="region of interest" description="Disordered" evidence="1">
    <location>
        <begin position="1"/>
        <end position="79"/>
    </location>
</feature>
<evidence type="ECO:0000313" key="3">
    <source>
        <dbReference type="Proteomes" id="UP001055115"/>
    </source>
</evidence>
<feature type="region of interest" description="Disordered" evidence="1">
    <location>
        <begin position="281"/>
        <end position="302"/>
    </location>
</feature>
<feature type="compositionally biased region" description="Polar residues" evidence="1">
    <location>
        <begin position="53"/>
        <end position="69"/>
    </location>
</feature>
<dbReference type="Proteomes" id="UP001055115">
    <property type="component" value="Unassembled WGS sequence"/>
</dbReference>
<feature type="compositionally biased region" description="Polar residues" evidence="1">
    <location>
        <begin position="920"/>
        <end position="931"/>
    </location>
</feature>
<feature type="compositionally biased region" description="Basic and acidic residues" evidence="1">
    <location>
        <begin position="281"/>
        <end position="296"/>
    </location>
</feature>
<keyword evidence="3" id="KW-1185">Reference proteome</keyword>
<organism evidence="2 3">
    <name type="scientific">Colletotrichum spaethianum</name>
    <dbReference type="NCBI Taxonomy" id="700344"/>
    <lineage>
        <taxon>Eukaryota</taxon>
        <taxon>Fungi</taxon>
        <taxon>Dikarya</taxon>
        <taxon>Ascomycota</taxon>
        <taxon>Pezizomycotina</taxon>
        <taxon>Sordariomycetes</taxon>
        <taxon>Hypocreomycetidae</taxon>
        <taxon>Glomerellales</taxon>
        <taxon>Glomerellaceae</taxon>
        <taxon>Colletotrichum</taxon>
        <taxon>Colletotrichum spaethianum species complex</taxon>
    </lineage>
</organism>
<accession>A0AA37L4S1</accession>